<comment type="catalytic activity">
    <reaction evidence="9 10">
        <text>(R)-pantoate + NADP(+) = 2-dehydropantoate + NADPH + H(+)</text>
        <dbReference type="Rhea" id="RHEA:16233"/>
        <dbReference type="ChEBI" id="CHEBI:11561"/>
        <dbReference type="ChEBI" id="CHEBI:15378"/>
        <dbReference type="ChEBI" id="CHEBI:15980"/>
        <dbReference type="ChEBI" id="CHEBI:57783"/>
        <dbReference type="ChEBI" id="CHEBI:58349"/>
        <dbReference type="EC" id="1.1.1.169"/>
    </reaction>
</comment>
<dbReference type="InterPro" id="IPR003710">
    <property type="entry name" value="ApbA"/>
</dbReference>
<dbReference type="AlphaFoldDB" id="A0A5Q0M7B3"/>
<evidence type="ECO:0000259" key="12">
    <source>
        <dbReference type="Pfam" id="PF08546"/>
    </source>
</evidence>
<dbReference type="Gene3D" id="1.10.1040.10">
    <property type="entry name" value="N-(1-d-carboxylethyl)-l-norvaline Dehydrogenase, domain 2"/>
    <property type="match status" value="1"/>
</dbReference>
<dbReference type="Pfam" id="PF08546">
    <property type="entry name" value="ApbA_C"/>
    <property type="match status" value="1"/>
</dbReference>
<dbReference type="Gene3D" id="3.40.50.720">
    <property type="entry name" value="NAD(P)-binding Rossmann-like Domain"/>
    <property type="match status" value="1"/>
</dbReference>
<dbReference type="NCBIfam" id="TIGR00745">
    <property type="entry name" value="apbA_panE"/>
    <property type="match status" value="1"/>
</dbReference>
<dbReference type="InterPro" id="IPR013332">
    <property type="entry name" value="KPR_N"/>
</dbReference>
<evidence type="ECO:0000256" key="5">
    <source>
        <dbReference type="ARBA" id="ARBA00022655"/>
    </source>
</evidence>
<dbReference type="RefSeq" id="WP_153283706.1">
    <property type="nucleotide sequence ID" value="NZ_CP045644.1"/>
</dbReference>
<dbReference type="InterPro" id="IPR036291">
    <property type="entry name" value="NAD(P)-bd_dom_sf"/>
</dbReference>
<dbReference type="FunFam" id="1.10.1040.10:FF:000017">
    <property type="entry name" value="2-dehydropantoate 2-reductase"/>
    <property type="match status" value="1"/>
</dbReference>
<dbReference type="InterPro" id="IPR051402">
    <property type="entry name" value="KPR-Related"/>
</dbReference>
<protein>
    <recommendedName>
        <fullName evidence="4 10">2-dehydropantoate 2-reductase</fullName>
        <ecNumber evidence="3 10">1.1.1.169</ecNumber>
    </recommendedName>
    <alternativeName>
        <fullName evidence="8 10">Ketopantoate reductase</fullName>
    </alternativeName>
</protein>
<dbReference type="GO" id="GO:0005737">
    <property type="term" value="C:cytoplasm"/>
    <property type="evidence" value="ECO:0007669"/>
    <property type="project" value="TreeGrafter"/>
</dbReference>
<feature type="domain" description="Ketopantoate reductase C-terminal" evidence="12">
    <location>
        <begin position="179"/>
        <end position="301"/>
    </location>
</feature>
<evidence type="ECO:0000256" key="8">
    <source>
        <dbReference type="ARBA" id="ARBA00032024"/>
    </source>
</evidence>
<keyword evidence="6 10" id="KW-0521">NADP</keyword>
<evidence type="ECO:0000259" key="11">
    <source>
        <dbReference type="Pfam" id="PF02558"/>
    </source>
</evidence>
<dbReference type="SUPFAM" id="SSF48179">
    <property type="entry name" value="6-phosphogluconate dehydrogenase C-terminal domain-like"/>
    <property type="match status" value="1"/>
</dbReference>
<evidence type="ECO:0000256" key="9">
    <source>
        <dbReference type="ARBA" id="ARBA00048793"/>
    </source>
</evidence>
<dbReference type="Proteomes" id="UP000326780">
    <property type="component" value="Chromosome"/>
</dbReference>
<evidence type="ECO:0000313" key="14">
    <source>
        <dbReference type="Proteomes" id="UP000326780"/>
    </source>
</evidence>
<dbReference type="EC" id="1.1.1.169" evidence="3 10"/>
<dbReference type="SUPFAM" id="SSF51735">
    <property type="entry name" value="NAD(P)-binding Rossmann-fold domains"/>
    <property type="match status" value="1"/>
</dbReference>
<feature type="domain" description="Ketopantoate reductase N-terminal" evidence="11">
    <location>
        <begin position="3"/>
        <end position="152"/>
    </location>
</feature>
<dbReference type="InterPro" id="IPR008927">
    <property type="entry name" value="6-PGluconate_DH-like_C_sf"/>
</dbReference>
<keyword evidence="7 10" id="KW-0560">Oxidoreductase</keyword>
<dbReference type="GO" id="GO:0008677">
    <property type="term" value="F:2-dehydropantoate 2-reductase activity"/>
    <property type="evidence" value="ECO:0007669"/>
    <property type="project" value="UniProtKB-EC"/>
</dbReference>
<dbReference type="PANTHER" id="PTHR21708">
    <property type="entry name" value="PROBABLE 2-DEHYDROPANTOATE 2-REDUCTASE"/>
    <property type="match status" value="1"/>
</dbReference>
<comment type="pathway">
    <text evidence="1 10">Cofactor biosynthesis; (R)-pantothenate biosynthesis; (R)-pantoate from 3-methyl-2-oxobutanoate: step 2/2.</text>
</comment>
<name>A0A5Q0M7B3_VARPD</name>
<comment type="function">
    <text evidence="10">Catalyzes the NADPH-dependent reduction of ketopantoate into pantoic acid.</text>
</comment>
<gene>
    <name evidence="13" type="ORF">GFK26_21165</name>
</gene>
<proteinExistence type="inferred from homology"/>
<dbReference type="Pfam" id="PF02558">
    <property type="entry name" value="ApbA"/>
    <property type="match status" value="1"/>
</dbReference>
<dbReference type="InterPro" id="IPR013328">
    <property type="entry name" value="6PGD_dom2"/>
</dbReference>
<dbReference type="PANTHER" id="PTHR21708:SF26">
    <property type="entry name" value="2-DEHYDROPANTOATE 2-REDUCTASE"/>
    <property type="match status" value="1"/>
</dbReference>
<dbReference type="UniPathway" id="UPA00028">
    <property type="reaction ID" value="UER00004"/>
</dbReference>
<comment type="similarity">
    <text evidence="2 10">Belongs to the ketopantoate reductase family.</text>
</comment>
<evidence type="ECO:0000256" key="4">
    <source>
        <dbReference type="ARBA" id="ARBA00019465"/>
    </source>
</evidence>
<dbReference type="InterPro" id="IPR013752">
    <property type="entry name" value="KPA_reductase"/>
</dbReference>
<keyword evidence="5 10" id="KW-0566">Pantothenate biosynthesis</keyword>
<evidence type="ECO:0000256" key="10">
    <source>
        <dbReference type="RuleBase" id="RU362068"/>
    </source>
</evidence>
<dbReference type="EMBL" id="CP045644">
    <property type="protein sequence ID" value="QFZ85088.1"/>
    <property type="molecule type" value="Genomic_DNA"/>
</dbReference>
<dbReference type="GO" id="GO:0015940">
    <property type="term" value="P:pantothenate biosynthetic process"/>
    <property type="evidence" value="ECO:0007669"/>
    <property type="project" value="UniProtKB-UniPathway"/>
</dbReference>
<evidence type="ECO:0000313" key="13">
    <source>
        <dbReference type="EMBL" id="QFZ85088.1"/>
    </source>
</evidence>
<organism evidence="13 14">
    <name type="scientific">Variovorax paradoxus</name>
    <dbReference type="NCBI Taxonomy" id="34073"/>
    <lineage>
        <taxon>Bacteria</taxon>
        <taxon>Pseudomonadati</taxon>
        <taxon>Pseudomonadota</taxon>
        <taxon>Betaproteobacteria</taxon>
        <taxon>Burkholderiales</taxon>
        <taxon>Comamonadaceae</taxon>
        <taxon>Variovorax</taxon>
    </lineage>
</organism>
<sequence length="308" mass="32264">MRIAVVGGGSIGSYLAAMFALAGNEVHLVCRGPQLQAIRSRGLVLKRGQASIPVPGLSATSDAVSVGVVDVVLMAVKLYDLGASARQVQTLVGPGTLVVPIQNGVTAHEIIDRALGAHRAAGGTVFISAVLEQPGVVLSRSAVDQIVFGEVDGTISPRAEAFRDACESAGIRADLSPRIVARMWEKFVSIVGINVVCCLARQSVGYIRADERLTACLVQAMEEAVTVARALQIDVAGDTIDRALAFGKHVAYGTRVSMLEDIEAGKPTEVEWLNGHLVKVAEGAGIDVPMNRLAYACLSQYAPALRAA</sequence>
<reference evidence="13 14" key="1">
    <citation type="submission" date="2019-10" db="EMBL/GenBank/DDBJ databases">
        <title>Complete genome sequence of Variovorax paradoxus 5C-2.</title>
        <authorList>
            <person name="Gogoleva N.E."/>
            <person name="Balkin A.S."/>
        </authorList>
    </citation>
    <scope>NUCLEOTIDE SEQUENCE [LARGE SCALE GENOMIC DNA]</scope>
    <source>
        <strain evidence="13 14">5C-2</strain>
    </source>
</reference>
<evidence type="ECO:0000256" key="3">
    <source>
        <dbReference type="ARBA" id="ARBA00013014"/>
    </source>
</evidence>
<evidence type="ECO:0000256" key="2">
    <source>
        <dbReference type="ARBA" id="ARBA00007870"/>
    </source>
</evidence>
<accession>A0A5Q0M7B3</accession>
<evidence type="ECO:0000256" key="6">
    <source>
        <dbReference type="ARBA" id="ARBA00022857"/>
    </source>
</evidence>
<evidence type="ECO:0000256" key="7">
    <source>
        <dbReference type="ARBA" id="ARBA00023002"/>
    </source>
</evidence>
<evidence type="ECO:0000256" key="1">
    <source>
        <dbReference type="ARBA" id="ARBA00004994"/>
    </source>
</evidence>